<gene>
    <name evidence="8" type="ORF">NGM99_06370</name>
</gene>
<accession>A0ABT1C3K3</accession>
<proteinExistence type="inferred from homology"/>
<dbReference type="PANTHER" id="PTHR38459">
    <property type="entry name" value="PROPHAGE BACTOPRENOL-LINKED GLUCOSE TRANSLOCASE HOMOLOG"/>
    <property type="match status" value="1"/>
</dbReference>
<comment type="caution">
    <text evidence="8">The sequence shown here is derived from an EMBL/GenBank/DDBJ whole genome shotgun (WGS) entry which is preliminary data.</text>
</comment>
<evidence type="ECO:0000313" key="9">
    <source>
        <dbReference type="Proteomes" id="UP001205906"/>
    </source>
</evidence>
<dbReference type="EMBL" id="JAMXQS010000003">
    <property type="protein sequence ID" value="MCO6049413.1"/>
    <property type="molecule type" value="Genomic_DNA"/>
</dbReference>
<dbReference type="PANTHER" id="PTHR38459:SF1">
    <property type="entry name" value="PROPHAGE BACTOPRENOL-LINKED GLUCOSE TRANSLOCASE HOMOLOG"/>
    <property type="match status" value="1"/>
</dbReference>
<keyword evidence="9" id="KW-1185">Reference proteome</keyword>
<name>A0ABT1C3K3_9HYPH</name>
<feature type="transmembrane region" description="Helical" evidence="6">
    <location>
        <begin position="68"/>
        <end position="93"/>
    </location>
</feature>
<evidence type="ECO:0000256" key="5">
    <source>
        <dbReference type="ARBA" id="ARBA00023136"/>
    </source>
</evidence>
<keyword evidence="3 6" id="KW-0812">Transmembrane</keyword>
<evidence type="ECO:0000256" key="4">
    <source>
        <dbReference type="ARBA" id="ARBA00022989"/>
    </source>
</evidence>
<organism evidence="8 9">
    <name type="scientific">Mesorhizobium liriopis</name>
    <dbReference type="NCBI Taxonomy" id="2953882"/>
    <lineage>
        <taxon>Bacteria</taxon>
        <taxon>Pseudomonadati</taxon>
        <taxon>Pseudomonadota</taxon>
        <taxon>Alphaproteobacteria</taxon>
        <taxon>Hyphomicrobiales</taxon>
        <taxon>Phyllobacteriaceae</taxon>
        <taxon>Mesorhizobium</taxon>
    </lineage>
</organism>
<evidence type="ECO:0000256" key="6">
    <source>
        <dbReference type="SAM" id="Phobius"/>
    </source>
</evidence>
<feature type="transmembrane region" description="Helical" evidence="6">
    <location>
        <begin position="38"/>
        <end position="56"/>
    </location>
</feature>
<evidence type="ECO:0000259" key="7">
    <source>
        <dbReference type="Pfam" id="PF04138"/>
    </source>
</evidence>
<comment type="subcellular location">
    <subcellularLocation>
        <location evidence="1">Membrane</location>
        <topology evidence="1">Multi-pass membrane protein</topology>
    </subcellularLocation>
</comment>
<dbReference type="InterPro" id="IPR007267">
    <property type="entry name" value="GtrA_DPMS_TM"/>
</dbReference>
<feature type="domain" description="GtrA/DPMS transmembrane" evidence="7">
    <location>
        <begin position="6"/>
        <end position="122"/>
    </location>
</feature>
<keyword evidence="5 6" id="KW-0472">Membrane</keyword>
<sequence>MKVFLRFMLVGGTGFVVDAALLWLILHVTSIGPLPARLISSSCSMFVTWMLNRNFAFGPSDRKVLHEGAIYGGVTMIASMVNFTTYAVVLFLWPTTPPLLAMLIGSIVATSFSFTGYSRVVFR</sequence>
<dbReference type="InterPro" id="IPR051401">
    <property type="entry name" value="GtrA_CellWall_Glycosyl"/>
</dbReference>
<feature type="transmembrane region" description="Helical" evidence="6">
    <location>
        <begin position="99"/>
        <end position="122"/>
    </location>
</feature>
<evidence type="ECO:0000256" key="1">
    <source>
        <dbReference type="ARBA" id="ARBA00004141"/>
    </source>
</evidence>
<feature type="transmembrane region" description="Helical" evidence="6">
    <location>
        <begin position="7"/>
        <end position="26"/>
    </location>
</feature>
<dbReference type="Proteomes" id="UP001205906">
    <property type="component" value="Unassembled WGS sequence"/>
</dbReference>
<protein>
    <submittedName>
        <fullName evidence="8">GtrA family protein</fullName>
    </submittedName>
</protein>
<dbReference type="Pfam" id="PF04138">
    <property type="entry name" value="GtrA_DPMS_TM"/>
    <property type="match status" value="1"/>
</dbReference>
<comment type="similarity">
    <text evidence="2">Belongs to the GtrA family.</text>
</comment>
<evidence type="ECO:0000313" key="8">
    <source>
        <dbReference type="EMBL" id="MCO6049413.1"/>
    </source>
</evidence>
<reference evidence="8 9" key="1">
    <citation type="submission" date="2022-06" db="EMBL/GenBank/DDBJ databases">
        <title>Mesorhizobium sp. strain RP14 Genome sequencing and assembly.</title>
        <authorList>
            <person name="Kim I."/>
        </authorList>
    </citation>
    <scope>NUCLEOTIDE SEQUENCE [LARGE SCALE GENOMIC DNA]</scope>
    <source>
        <strain evidence="9">RP14(2022)</strain>
    </source>
</reference>
<evidence type="ECO:0000256" key="2">
    <source>
        <dbReference type="ARBA" id="ARBA00009399"/>
    </source>
</evidence>
<keyword evidence="4 6" id="KW-1133">Transmembrane helix</keyword>
<evidence type="ECO:0000256" key="3">
    <source>
        <dbReference type="ARBA" id="ARBA00022692"/>
    </source>
</evidence>
<dbReference type="RefSeq" id="WP_252817226.1">
    <property type="nucleotide sequence ID" value="NZ_JAMXQS010000003.1"/>
</dbReference>